<dbReference type="AlphaFoldDB" id="K0PUQ5"/>
<comment type="subcellular location">
    <subcellularLocation>
        <location evidence="3">Cell membrane</location>
    </subcellularLocation>
    <subcellularLocation>
        <location evidence="4">Cytoplasmic vesicle</location>
    </subcellularLocation>
    <subcellularLocation>
        <location evidence="2">Lysosome lumen</location>
    </subcellularLocation>
    <subcellularLocation>
        <location evidence="1">Lysosome membrane</location>
        <topology evidence="1">Peripheral membrane protein</topology>
        <orientation evidence="1">Lumenal side</orientation>
    </subcellularLocation>
</comment>
<dbReference type="PANTHER" id="PTHR10628">
    <property type="entry name" value="SIALIDASE"/>
    <property type="match status" value="1"/>
</dbReference>
<evidence type="ECO:0000256" key="10">
    <source>
        <dbReference type="ARBA" id="ARBA00022801"/>
    </source>
</evidence>
<feature type="domain" description="Sialidase" evidence="22">
    <location>
        <begin position="86"/>
        <end position="354"/>
    </location>
</feature>
<dbReference type="InterPro" id="IPR011040">
    <property type="entry name" value="Sialidase"/>
</dbReference>
<accession>K0PUQ5</accession>
<reference evidence="23" key="2">
    <citation type="journal article" date="2000" name="Biochem. J.">
        <title>Identification and expression of NEU3, a novel human sialidase associated to the plasma membrane.</title>
        <authorList>
            <person name="Monti E."/>
            <person name="Bassi M.T."/>
            <person name="Papini N."/>
            <person name="Riboni M."/>
            <person name="Manzoni M."/>
            <person name="Venerando B."/>
            <person name="Croci G."/>
            <person name="Preti A."/>
            <person name="Ballabio A."/>
            <person name="Tettamanti G."/>
            <person name="Borsani G."/>
        </authorList>
    </citation>
    <scope>NUCLEOTIDE SEQUENCE</scope>
</reference>
<reference evidence="23" key="4">
    <citation type="journal article" date="2007" name="Biochem. J.">
        <title>Molecular cloning and biochemical characterization of sialidases from zebrafish (Danio rerio).</title>
        <authorList>
            <person name="Manzoni M."/>
            <person name="Colombi P."/>
            <person name="Papini N."/>
            <person name="Rubaga L."/>
            <person name="Tiso N."/>
            <person name="Preti A."/>
            <person name="Venerando B."/>
            <person name="Tettamanti G."/>
            <person name="Bresciani R."/>
            <person name="Argenton F."/>
            <person name="Borsani G."/>
            <person name="Monti E."/>
        </authorList>
    </citation>
    <scope>NUCLEOTIDE SEQUENCE</scope>
</reference>
<keyword evidence="9" id="KW-0677">Repeat</keyword>
<comment type="miscellaneous">
    <text evidence="23">The sequence shown here is derived from an EMBL/GenBank/DDBJ third party annotation (TPA) entry.</text>
</comment>
<evidence type="ECO:0000256" key="17">
    <source>
        <dbReference type="ARBA" id="ARBA00038519"/>
    </source>
</evidence>
<evidence type="ECO:0000256" key="2">
    <source>
        <dbReference type="ARBA" id="ARBA00004227"/>
    </source>
</evidence>
<keyword evidence="8" id="KW-0732">Signal</keyword>
<dbReference type="InterPro" id="IPR026856">
    <property type="entry name" value="Sialidase_fam"/>
</dbReference>
<dbReference type="SUPFAM" id="SSF50939">
    <property type="entry name" value="Sialidases"/>
    <property type="match status" value="1"/>
</dbReference>
<dbReference type="GO" id="GO:0006629">
    <property type="term" value="P:lipid metabolic process"/>
    <property type="evidence" value="ECO:0007669"/>
    <property type="project" value="UniProtKB-KW"/>
</dbReference>
<evidence type="ECO:0000256" key="12">
    <source>
        <dbReference type="ARBA" id="ARBA00023136"/>
    </source>
</evidence>
<evidence type="ECO:0000256" key="18">
    <source>
        <dbReference type="ARBA" id="ARBA00040509"/>
    </source>
</evidence>
<name>K0PUQ5_STRPU</name>
<reference evidence="23" key="3">
    <citation type="journal article" date="2004" name="Genomics">
        <title>Molecular cloning and characterization of NEU4, the fourth member of the human sialidase gene family.</title>
        <authorList>
            <person name="Monti E."/>
            <person name="Bassi M.T."/>
            <person name="Bresciani R."/>
            <person name="Civini S."/>
            <person name="Croci G.L."/>
            <person name="Papini N."/>
            <person name="Riboni M."/>
            <person name="Zanchetti G."/>
            <person name="Ballabio A."/>
            <person name="Preti A."/>
            <person name="Tettamanti G."/>
            <person name="Venerando B."/>
            <person name="Borsani G."/>
        </authorList>
    </citation>
    <scope>NUCLEOTIDE SEQUENCE</scope>
</reference>
<keyword evidence="7" id="KW-0597">Phosphoprotein</keyword>
<keyword evidence="6" id="KW-1003">Cell membrane</keyword>
<evidence type="ECO:0000256" key="14">
    <source>
        <dbReference type="ARBA" id="ARBA00023228"/>
    </source>
</evidence>
<evidence type="ECO:0000256" key="11">
    <source>
        <dbReference type="ARBA" id="ARBA00023098"/>
    </source>
</evidence>
<dbReference type="Pfam" id="PF13088">
    <property type="entry name" value="BNR_2"/>
    <property type="match status" value="1"/>
</dbReference>
<dbReference type="EMBL" id="BK008539">
    <property type="protein sequence ID" value="DAA35226.1"/>
    <property type="molecule type" value="mRNA"/>
</dbReference>
<proteinExistence type="evidence at transcript level"/>
<evidence type="ECO:0000256" key="13">
    <source>
        <dbReference type="ARBA" id="ARBA00023180"/>
    </source>
</evidence>
<comment type="subunit">
    <text evidence="17">Interacts with cathepsin A (protective protein), beta-galactosidase and N-acetylgalactosamine-6-sulfate sulfatase in a multienzyme complex.</text>
</comment>
<keyword evidence="13" id="KW-0325">Glycoprotein</keyword>
<evidence type="ECO:0000256" key="21">
    <source>
        <dbReference type="SAM" id="MobiDB-lite"/>
    </source>
</evidence>
<evidence type="ECO:0000256" key="7">
    <source>
        <dbReference type="ARBA" id="ARBA00022553"/>
    </source>
</evidence>
<dbReference type="GO" id="GO:0031410">
    <property type="term" value="C:cytoplasmic vesicle"/>
    <property type="evidence" value="ECO:0007669"/>
    <property type="project" value="UniProtKB-SubCell"/>
</dbReference>
<dbReference type="GO" id="GO:0005765">
    <property type="term" value="C:lysosomal membrane"/>
    <property type="evidence" value="ECO:0007669"/>
    <property type="project" value="UniProtKB-SubCell"/>
</dbReference>
<comment type="similarity">
    <text evidence="5">Belongs to the glycosyl hydrolase 33 family.</text>
</comment>
<evidence type="ECO:0000256" key="15">
    <source>
        <dbReference type="ARBA" id="ARBA00023329"/>
    </source>
</evidence>
<evidence type="ECO:0000256" key="5">
    <source>
        <dbReference type="ARBA" id="ARBA00009348"/>
    </source>
</evidence>
<evidence type="ECO:0000259" key="22">
    <source>
        <dbReference type="Pfam" id="PF13088"/>
    </source>
</evidence>
<evidence type="ECO:0000313" key="23">
    <source>
        <dbReference type="EMBL" id="DAA35226.1"/>
    </source>
</evidence>
<dbReference type="CDD" id="cd15482">
    <property type="entry name" value="Sialidase_non-viral"/>
    <property type="match status" value="1"/>
</dbReference>
<dbReference type="InterPro" id="IPR036278">
    <property type="entry name" value="Sialidase_sf"/>
</dbReference>
<dbReference type="Gene3D" id="2.120.10.10">
    <property type="match status" value="1"/>
</dbReference>
<dbReference type="GO" id="GO:0005886">
    <property type="term" value="C:plasma membrane"/>
    <property type="evidence" value="ECO:0007669"/>
    <property type="project" value="UniProtKB-SubCell"/>
</dbReference>
<evidence type="ECO:0000256" key="8">
    <source>
        <dbReference type="ARBA" id="ARBA00022729"/>
    </source>
</evidence>
<keyword evidence="12" id="KW-0472">Membrane</keyword>
<evidence type="ECO:0000256" key="6">
    <source>
        <dbReference type="ARBA" id="ARBA00022475"/>
    </source>
</evidence>
<feature type="compositionally biased region" description="Acidic residues" evidence="21">
    <location>
        <begin position="9"/>
        <end position="20"/>
    </location>
</feature>
<evidence type="ECO:0000256" key="19">
    <source>
        <dbReference type="ARBA" id="ARBA00041332"/>
    </source>
</evidence>
<keyword evidence="15" id="KW-0968">Cytoplasmic vesicle</keyword>
<evidence type="ECO:0000256" key="1">
    <source>
        <dbReference type="ARBA" id="ARBA00004207"/>
    </source>
</evidence>
<sequence length="379" mass="42440">MAVVACPDVGDDPQELDAEDQEVKDPKREEYDEPVPFSVLVQAQGQEDEEQKREEPVIKEKILWERNGPGEVTEFRIPLLIQVPTGDLLAFSEARKYSGADAGAKFIAMRRSRDGGDTWDPTAFILNDYYSVPDGTNLGTVTIEHETNKLILIHTFCIHHSSPSCLNGTGENPTGLYMVTSSDWGYSWSKSVYLGDRNPLLKGIQYNPGPGYGIQKKYEPNKGRLVSCGQGVTGLYCLVSDGKELYQVVELKNGTLLINARNQHTFHCSCRIQALSFDGGETFPLPQVTFKEELIDPRVCGSLLNYNDTLFFSNPFNAKSRINLTLHWSTDSGETYPHYFTIHPKGSGYSCLTTIDENHIGMVYEKNDIAYISFLKIQL</sequence>
<organism evidence="23">
    <name type="scientific">Strongylocentrotus purpuratus</name>
    <name type="common">Purple sea urchin</name>
    <dbReference type="NCBI Taxonomy" id="7668"/>
    <lineage>
        <taxon>Eukaryota</taxon>
        <taxon>Metazoa</taxon>
        <taxon>Echinodermata</taxon>
        <taxon>Eleutherozoa</taxon>
        <taxon>Echinozoa</taxon>
        <taxon>Echinoidea</taxon>
        <taxon>Euechinoidea</taxon>
        <taxon>Echinacea</taxon>
        <taxon>Camarodonta</taxon>
        <taxon>Echinidea</taxon>
        <taxon>Strongylocentrotidae</taxon>
        <taxon>Strongylocentrotus</taxon>
    </lineage>
</organism>
<protein>
    <recommendedName>
        <fullName evidence="18">Sialidase-1</fullName>
    </recommendedName>
    <alternativeName>
        <fullName evidence="20">Lysosomal sialidase</fullName>
    </alternativeName>
    <alternativeName>
        <fullName evidence="19">N-acetyl-alpha-neuraminidase 1</fullName>
    </alternativeName>
</protein>
<reference evidence="23" key="5">
    <citation type="journal article" date="2011" name="BMC Biochem.">
        <title>Gallus gallus NEU3 sialidase as model to study protein evolution mechanism based on rapid evolving loops.</title>
        <authorList>
            <person name="Giacopuzzi E."/>
            <person name="Barlati S."/>
            <person name="Preti A."/>
            <person name="Venerando B."/>
            <person name="Monti E."/>
            <person name="Borsani G."/>
            <person name="Bresciani R."/>
        </authorList>
    </citation>
    <scope>NUCLEOTIDE SEQUENCE</scope>
</reference>
<comment type="function">
    <text evidence="16">Catalyzes the removal of sialic acid (N-acetylneuraminic acid) moieties from glycoproteins and glycolipids. To be active, it is strictly dependent on its presence in the multienzyme complex. Appears to have a preference for alpha 2-3 and alpha 2-6 sialyl linkage.</text>
</comment>
<feature type="compositionally biased region" description="Basic and acidic residues" evidence="21">
    <location>
        <begin position="21"/>
        <end position="30"/>
    </location>
</feature>
<reference evidence="23" key="1">
    <citation type="journal article" date="1999" name="Genomics">
        <title>Cloning and characterization of NEU2, a human gene homologous to rodent soluble sialidases.</title>
        <authorList>
            <person name="Monti E."/>
            <person name="Preti A."/>
            <person name="Rossi E."/>
            <person name="Ballabio A."/>
            <person name="Borsani G."/>
        </authorList>
    </citation>
    <scope>NUCLEOTIDE SEQUENCE</scope>
</reference>
<evidence type="ECO:0000256" key="20">
    <source>
        <dbReference type="ARBA" id="ARBA00041413"/>
    </source>
</evidence>
<reference evidence="23" key="6">
    <citation type="journal article" date="2012" name="PLoS ONE">
        <title>New insights on the sialidase protein family revealed by a phylogenetic analysis in metazoa.</title>
        <authorList>
            <person name="Giacopuzzi E."/>
            <person name="Bresciani R."/>
            <person name="Schauer R."/>
            <person name="Monti E."/>
            <person name="Borsani G."/>
        </authorList>
    </citation>
    <scope>NUCLEOTIDE SEQUENCE</scope>
</reference>
<feature type="non-terminal residue" evidence="23">
    <location>
        <position position="379"/>
    </location>
</feature>
<evidence type="ECO:0000256" key="4">
    <source>
        <dbReference type="ARBA" id="ARBA00004541"/>
    </source>
</evidence>
<evidence type="ECO:0000256" key="3">
    <source>
        <dbReference type="ARBA" id="ARBA00004236"/>
    </source>
</evidence>
<evidence type="ECO:0000256" key="16">
    <source>
        <dbReference type="ARBA" id="ARBA00037235"/>
    </source>
</evidence>
<keyword evidence="14" id="KW-0458">Lysosome</keyword>
<dbReference type="GO" id="GO:0043202">
    <property type="term" value="C:lysosomal lumen"/>
    <property type="evidence" value="ECO:0007669"/>
    <property type="project" value="UniProtKB-SubCell"/>
</dbReference>
<feature type="region of interest" description="Disordered" evidence="21">
    <location>
        <begin position="1"/>
        <end position="35"/>
    </location>
</feature>
<dbReference type="PANTHER" id="PTHR10628:SF25">
    <property type="entry name" value="SIALIDASE-1"/>
    <property type="match status" value="1"/>
</dbReference>
<keyword evidence="10" id="KW-0378">Hydrolase</keyword>
<keyword evidence="11" id="KW-0443">Lipid metabolism</keyword>
<dbReference type="GO" id="GO:0004308">
    <property type="term" value="F:exo-alpha-sialidase activity"/>
    <property type="evidence" value="ECO:0007669"/>
    <property type="project" value="InterPro"/>
</dbReference>
<evidence type="ECO:0000256" key="9">
    <source>
        <dbReference type="ARBA" id="ARBA00022737"/>
    </source>
</evidence>